<dbReference type="GO" id="GO:0005829">
    <property type="term" value="C:cytosol"/>
    <property type="evidence" value="ECO:0007669"/>
    <property type="project" value="TreeGrafter"/>
</dbReference>
<feature type="domain" description="BRCT" evidence="17">
    <location>
        <begin position="604"/>
        <end position="680"/>
    </location>
</feature>
<dbReference type="Pfam" id="PF00533">
    <property type="entry name" value="BRCT"/>
    <property type="match status" value="1"/>
</dbReference>
<comment type="function">
    <text evidence="1 15">DNA ligase that catalyzes the formation of phosphodiester linkages between 5'-phosphoryl and 3'-hydroxyl groups in double-stranded DNA using NAD as a coenzyme and as the energy source for the reaction. It is essential for DNA replication and repair of damaged DNA.</text>
</comment>
<dbReference type="SUPFAM" id="SSF47781">
    <property type="entry name" value="RuvA domain 2-like"/>
    <property type="match status" value="1"/>
</dbReference>
<dbReference type="Pfam" id="PF01653">
    <property type="entry name" value="DNA_ligase_aden"/>
    <property type="match status" value="1"/>
</dbReference>
<dbReference type="GO" id="GO:0003911">
    <property type="term" value="F:DNA ligase (NAD+) activity"/>
    <property type="evidence" value="ECO:0007669"/>
    <property type="project" value="UniProtKB-UniRule"/>
</dbReference>
<dbReference type="Proteomes" id="UP000554837">
    <property type="component" value="Unassembled WGS sequence"/>
</dbReference>
<feature type="binding site" evidence="15">
    <location>
        <position position="421"/>
    </location>
    <ligand>
        <name>Zn(2+)</name>
        <dbReference type="ChEBI" id="CHEBI:29105"/>
    </ligand>
</feature>
<feature type="binding site" evidence="15">
    <location>
        <position position="186"/>
    </location>
    <ligand>
        <name>NAD(+)</name>
        <dbReference type="ChEBI" id="CHEBI:57540"/>
    </ligand>
</feature>
<evidence type="ECO:0000256" key="9">
    <source>
        <dbReference type="ARBA" id="ARBA00022842"/>
    </source>
</evidence>
<evidence type="ECO:0000256" key="14">
    <source>
        <dbReference type="ARBA" id="ARBA00060881"/>
    </source>
</evidence>
<dbReference type="Pfam" id="PF12826">
    <property type="entry name" value="HHH_2"/>
    <property type="match status" value="1"/>
</dbReference>
<dbReference type="GO" id="GO:0006260">
    <property type="term" value="P:DNA replication"/>
    <property type="evidence" value="ECO:0007669"/>
    <property type="project" value="UniProtKB-KW"/>
</dbReference>
<keyword evidence="10 15" id="KW-0520">NAD</keyword>
<feature type="binding site" evidence="15">
    <location>
        <position position="424"/>
    </location>
    <ligand>
        <name>Zn(2+)</name>
        <dbReference type="ChEBI" id="CHEBI:29105"/>
    </ligand>
</feature>
<dbReference type="PIRSF" id="PIRSF001604">
    <property type="entry name" value="LigA"/>
    <property type="match status" value="1"/>
</dbReference>
<dbReference type="PROSITE" id="PS01056">
    <property type="entry name" value="DNA_LIGASE_N2"/>
    <property type="match status" value="1"/>
</dbReference>
<gene>
    <name evidence="15" type="primary">ligA</name>
    <name evidence="18" type="ORF">HNQ51_002846</name>
</gene>
<dbReference type="InterPro" id="IPR004150">
    <property type="entry name" value="NAD_DNA_ligase_OB"/>
</dbReference>
<dbReference type="SMART" id="SM00292">
    <property type="entry name" value="BRCT"/>
    <property type="match status" value="1"/>
</dbReference>
<dbReference type="InterPro" id="IPR003583">
    <property type="entry name" value="Hlx-hairpin-Hlx_DNA-bd_motif"/>
</dbReference>
<feature type="active site" description="N6-AMP-lysine intermediate" evidence="15">
    <location>
        <position position="129"/>
    </location>
</feature>
<evidence type="ECO:0000256" key="4">
    <source>
        <dbReference type="ARBA" id="ARBA00022598"/>
    </source>
</evidence>
<dbReference type="InterPro" id="IPR001357">
    <property type="entry name" value="BRCT_dom"/>
</dbReference>
<dbReference type="InterPro" id="IPR036420">
    <property type="entry name" value="BRCT_dom_sf"/>
</dbReference>
<proteinExistence type="inferred from homology"/>
<dbReference type="FunFam" id="3.30.470.30:FF:000001">
    <property type="entry name" value="DNA ligase"/>
    <property type="match status" value="1"/>
</dbReference>
<dbReference type="Gene3D" id="2.40.50.140">
    <property type="entry name" value="Nucleic acid-binding proteins"/>
    <property type="match status" value="1"/>
</dbReference>
<keyword evidence="4 15" id="KW-0436">Ligase</keyword>
<feature type="binding site" evidence="15">
    <location>
        <position position="303"/>
    </location>
    <ligand>
        <name>NAD(+)</name>
        <dbReference type="ChEBI" id="CHEBI:57540"/>
    </ligand>
</feature>
<feature type="binding site" evidence="15">
    <location>
        <begin position="41"/>
        <end position="45"/>
    </location>
    <ligand>
        <name>NAD(+)</name>
        <dbReference type="ChEBI" id="CHEBI:57540"/>
    </ligand>
</feature>
<comment type="cofactor">
    <cofactor evidence="15">
        <name>Mg(2+)</name>
        <dbReference type="ChEBI" id="CHEBI:18420"/>
    </cofactor>
    <cofactor evidence="15">
        <name>Mn(2+)</name>
        <dbReference type="ChEBI" id="CHEBI:29035"/>
    </cofactor>
</comment>
<evidence type="ECO:0000256" key="5">
    <source>
        <dbReference type="ARBA" id="ARBA00022705"/>
    </source>
</evidence>
<dbReference type="PROSITE" id="PS50172">
    <property type="entry name" value="BRCT"/>
    <property type="match status" value="1"/>
</dbReference>
<feature type="binding site" evidence="15">
    <location>
        <begin position="90"/>
        <end position="91"/>
    </location>
    <ligand>
        <name>NAD(+)</name>
        <dbReference type="ChEBI" id="CHEBI:57540"/>
    </ligand>
</feature>
<keyword evidence="11 15" id="KW-0234">DNA repair</keyword>
<keyword evidence="8 15" id="KW-0862">Zinc</keyword>
<dbReference type="RefSeq" id="WP_138856544.1">
    <property type="nucleotide sequence ID" value="NZ_CP040709.1"/>
</dbReference>
<dbReference type="AlphaFoldDB" id="A0A840S2V0"/>
<dbReference type="FunFam" id="2.40.50.140:FF:000012">
    <property type="entry name" value="DNA ligase"/>
    <property type="match status" value="1"/>
</dbReference>
<feature type="binding site" evidence="15">
    <location>
        <position position="327"/>
    </location>
    <ligand>
        <name>NAD(+)</name>
        <dbReference type="ChEBI" id="CHEBI:57540"/>
    </ligand>
</feature>
<dbReference type="NCBIfam" id="NF005932">
    <property type="entry name" value="PRK07956.1"/>
    <property type="match status" value="1"/>
</dbReference>
<keyword evidence="5 15" id="KW-0235">DNA replication</keyword>
<dbReference type="InterPro" id="IPR012340">
    <property type="entry name" value="NA-bd_OB-fold"/>
</dbReference>
<dbReference type="Pfam" id="PF03120">
    <property type="entry name" value="OB_DNA_ligase"/>
    <property type="match status" value="1"/>
</dbReference>
<dbReference type="Gene3D" id="1.10.150.20">
    <property type="entry name" value="5' to 3' exonuclease, C-terminal subdomain"/>
    <property type="match status" value="2"/>
</dbReference>
<dbReference type="NCBIfam" id="TIGR00575">
    <property type="entry name" value="dnlj"/>
    <property type="match status" value="1"/>
</dbReference>
<dbReference type="GO" id="GO:0006281">
    <property type="term" value="P:DNA repair"/>
    <property type="evidence" value="ECO:0007669"/>
    <property type="project" value="UniProtKB-KW"/>
</dbReference>
<evidence type="ECO:0000256" key="16">
    <source>
        <dbReference type="RuleBase" id="RU000618"/>
    </source>
</evidence>
<dbReference type="FunFam" id="1.10.150.20:FF:000007">
    <property type="entry name" value="DNA ligase"/>
    <property type="match status" value="1"/>
</dbReference>
<dbReference type="PANTHER" id="PTHR23389:SF9">
    <property type="entry name" value="DNA LIGASE"/>
    <property type="match status" value="1"/>
</dbReference>
<keyword evidence="12 15" id="KW-0464">Manganese</keyword>
<keyword evidence="6 15" id="KW-0479">Metal-binding</keyword>
<accession>A0A840S2V0</accession>
<dbReference type="Gene3D" id="3.40.50.10190">
    <property type="entry name" value="BRCT domain"/>
    <property type="match status" value="1"/>
</dbReference>
<comment type="similarity">
    <text evidence="14 15">Belongs to the NAD-dependent DNA ligase family. LigA subfamily.</text>
</comment>
<dbReference type="Pfam" id="PF03119">
    <property type="entry name" value="DNA_ligase_ZBD"/>
    <property type="match status" value="1"/>
</dbReference>
<evidence type="ECO:0000259" key="17">
    <source>
        <dbReference type="PROSITE" id="PS50172"/>
    </source>
</evidence>
<evidence type="ECO:0000256" key="13">
    <source>
        <dbReference type="ARBA" id="ARBA00034005"/>
    </source>
</evidence>
<dbReference type="Gene3D" id="1.10.287.610">
    <property type="entry name" value="Helix hairpin bin"/>
    <property type="match status" value="1"/>
</dbReference>
<evidence type="ECO:0000256" key="2">
    <source>
        <dbReference type="ARBA" id="ARBA00012722"/>
    </source>
</evidence>
<dbReference type="PANTHER" id="PTHR23389">
    <property type="entry name" value="CHROMOSOME TRANSMISSION FIDELITY FACTOR 18"/>
    <property type="match status" value="1"/>
</dbReference>
<dbReference type="InterPro" id="IPR018239">
    <property type="entry name" value="DNA_ligase_AS"/>
</dbReference>
<comment type="caution">
    <text evidence="18">The sequence shown here is derived from an EMBL/GenBank/DDBJ whole genome shotgun (WGS) entry which is preliminary data.</text>
</comment>
<dbReference type="SMART" id="SM00532">
    <property type="entry name" value="LIGANc"/>
    <property type="match status" value="1"/>
</dbReference>
<feature type="binding site" evidence="15">
    <location>
        <position position="150"/>
    </location>
    <ligand>
        <name>NAD(+)</name>
        <dbReference type="ChEBI" id="CHEBI:57540"/>
    </ligand>
</feature>
<dbReference type="Pfam" id="PF14520">
    <property type="entry name" value="HHH_5"/>
    <property type="match status" value="1"/>
</dbReference>
<evidence type="ECO:0000313" key="19">
    <source>
        <dbReference type="Proteomes" id="UP000554837"/>
    </source>
</evidence>
<evidence type="ECO:0000256" key="10">
    <source>
        <dbReference type="ARBA" id="ARBA00023027"/>
    </source>
</evidence>
<dbReference type="CDD" id="cd00114">
    <property type="entry name" value="LIGANc"/>
    <property type="match status" value="1"/>
</dbReference>
<keyword evidence="7 15" id="KW-0227">DNA damage</keyword>
<evidence type="ECO:0000256" key="15">
    <source>
        <dbReference type="HAMAP-Rule" id="MF_01588"/>
    </source>
</evidence>
<comment type="catalytic activity">
    <reaction evidence="13 15 16">
        <text>NAD(+) + (deoxyribonucleotide)n-3'-hydroxyl + 5'-phospho-(deoxyribonucleotide)m = (deoxyribonucleotide)n+m + AMP + beta-nicotinamide D-nucleotide.</text>
        <dbReference type="EC" id="6.5.1.2"/>
    </reaction>
</comment>
<keyword evidence="19" id="KW-1185">Reference proteome</keyword>
<organism evidence="18 19">
    <name type="scientific">Inhella inkyongensis</name>
    <dbReference type="NCBI Taxonomy" id="392593"/>
    <lineage>
        <taxon>Bacteria</taxon>
        <taxon>Pseudomonadati</taxon>
        <taxon>Pseudomonadota</taxon>
        <taxon>Betaproteobacteria</taxon>
        <taxon>Burkholderiales</taxon>
        <taxon>Sphaerotilaceae</taxon>
        <taxon>Inhella</taxon>
    </lineage>
</organism>
<dbReference type="EC" id="6.5.1.2" evidence="2 15"/>
<dbReference type="GO" id="GO:0046872">
    <property type="term" value="F:metal ion binding"/>
    <property type="evidence" value="ECO:0007669"/>
    <property type="project" value="UniProtKB-KW"/>
</dbReference>
<sequence>MLNPDLFEPAPAVAERAAWLRAQLHRHAHAYYTLDAPEIPDAEYDRLFQELVALETQYPVLRGADSPTLRVGAAPLPELAAVRHAVPMLSIHTETDTTAAGAQAFDARVRRELGLDLADAEVEYAAELKFDGLAVNLRYEQGVLVQAATRGDGETGEDVTQNIRTIGQIPLRLNGCAAPVLEVRGEVYMRRDAFERLNERQREQGGKTFVNPRNTAAGALRQLDPAITAQRPLCFFAYGLGEVQGWTVPDTHAGMLDALAALGLPVCAERVVSSGVEGLIAFHAAVLLKRDALPFDIDGIVYKVNSRALQQQLGFKTREPRWAVAHKYPAQEQITTLNAIDVQVGRTGKLTPVARLEPVFVGGTTVTNATLHNLFELRRKGVRAGDRVIVRRAGDVIPEVVGRLVEERPQYVPNFAMPRACPVCGSAVEREAASVEHRCTGGLVCAAQRKQALLHFAGRRAMDIEGLGDKLVDQLVDADIVRTLPDLYKLGFSHLAALERMGEKSAAKLLERLEASKQTTLPRFLFSLGVRHVGESTAKALARHFGSLDALMDADEAALLQVADVGPVVAHAIHSFFANPLNREAVEQLRAAGLSWSEGEGASSAPQILAGMTLVLTGTLPSLSRDEAQALIEAAGGKVSGSVSKKTHYVVAGEAAGSKLEKAQQLGVAVLDEAGLRELLASALPRSSL</sequence>
<feature type="binding site" evidence="15">
    <location>
        <position position="445"/>
    </location>
    <ligand>
        <name>Zn(2+)</name>
        <dbReference type="ChEBI" id="CHEBI:29105"/>
    </ligand>
</feature>
<dbReference type="InterPro" id="IPR013839">
    <property type="entry name" value="DNAligase_adenylation"/>
</dbReference>
<evidence type="ECO:0000313" key="18">
    <source>
        <dbReference type="EMBL" id="MBB5205527.1"/>
    </source>
</evidence>
<evidence type="ECO:0000256" key="7">
    <source>
        <dbReference type="ARBA" id="ARBA00022763"/>
    </source>
</evidence>
<dbReference type="Gene3D" id="6.20.10.30">
    <property type="match status" value="1"/>
</dbReference>
<feature type="binding site" evidence="15">
    <location>
        <position position="127"/>
    </location>
    <ligand>
        <name>NAD(+)</name>
        <dbReference type="ChEBI" id="CHEBI:57540"/>
    </ligand>
</feature>
<evidence type="ECO:0000256" key="1">
    <source>
        <dbReference type="ARBA" id="ARBA00004067"/>
    </source>
</evidence>
<dbReference type="InterPro" id="IPR033136">
    <property type="entry name" value="DNA_ligase_CS"/>
</dbReference>
<dbReference type="SUPFAM" id="SSF50249">
    <property type="entry name" value="Nucleic acid-binding proteins"/>
    <property type="match status" value="1"/>
</dbReference>
<dbReference type="SUPFAM" id="SSF52113">
    <property type="entry name" value="BRCT domain"/>
    <property type="match status" value="1"/>
</dbReference>
<dbReference type="FunFam" id="1.10.150.20:FF:000006">
    <property type="entry name" value="DNA ligase"/>
    <property type="match status" value="1"/>
</dbReference>
<dbReference type="HAMAP" id="MF_01588">
    <property type="entry name" value="DNA_ligase_A"/>
    <property type="match status" value="1"/>
</dbReference>
<dbReference type="SMART" id="SM00278">
    <property type="entry name" value="HhH1"/>
    <property type="match status" value="4"/>
</dbReference>
<evidence type="ECO:0000256" key="6">
    <source>
        <dbReference type="ARBA" id="ARBA00022723"/>
    </source>
</evidence>
<dbReference type="InterPro" id="IPR001679">
    <property type="entry name" value="DNA_ligase"/>
</dbReference>
<dbReference type="InterPro" id="IPR041663">
    <property type="entry name" value="DisA/LigA_HHH"/>
</dbReference>
<keyword evidence="9 15" id="KW-0460">Magnesium</keyword>
<evidence type="ECO:0000256" key="11">
    <source>
        <dbReference type="ARBA" id="ARBA00023204"/>
    </source>
</evidence>
<dbReference type="InterPro" id="IPR004149">
    <property type="entry name" value="Znf_DNAligase_C4"/>
</dbReference>
<dbReference type="GO" id="GO:0003677">
    <property type="term" value="F:DNA binding"/>
    <property type="evidence" value="ECO:0007669"/>
    <property type="project" value="InterPro"/>
</dbReference>
<comment type="caution">
    <text evidence="15">Lacks conserved residue(s) required for the propagation of feature annotation.</text>
</comment>
<evidence type="ECO:0000256" key="3">
    <source>
        <dbReference type="ARBA" id="ARBA00013308"/>
    </source>
</evidence>
<dbReference type="PROSITE" id="PS01055">
    <property type="entry name" value="DNA_LIGASE_N1"/>
    <property type="match status" value="1"/>
</dbReference>
<evidence type="ECO:0000256" key="8">
    <source>
        <dbReference type="ARBA" id="ARBA00022833"/>
    </source>
</evidence>
<dbReference type="SUPFAM" id="SSF56091">
    <property type="entry name" value="DNA ligase/mRNA capping enzyme, catalytic domain"/>
    <property type="match status" value="1"/>
</dbReference>
<dbReference type="InterPro" id="IPR013840">
    <property type="entry name" value="DNAligase_N"/>
</dbReference>
<dbReference type="EMBL" id="JACHHO010000004">
    <property type="protein sequence ID" value="MBB5205527.1"/>
    <property type="molecule type" value="Genomic_DNA"/>
</dbReference>
<dbReference type="Gene3D" id="3.30.470.30">
    <property type="entry name" value="DNA ligase/mRNA capping enzyme"/>
    <property type="match status" value="1"/>
</dbReference>
<protein>
    <recommendedName>
        <fullName evidence="3 15">DNA ligase</fullName>
        <ecNumber evidence="2 15">6.5.1.2</ecNumber>
    </recommendedName>
    <alternativeName>
        <fullName evidence="15">Polydeoxyribonucleotide synthase [NAD(+)]</fullName>
    </alternativeName>
</protein>
<name>A0A840S2V0_9BURK</name>
<reference evidence="18 19" key="1">
    <citation type="submission" date="2020-08" db="EMBL/GenBank/DDBJ databases">
        <title>Genomic Encyclopedia of Type Strains, Phase IV (KMG-IV): sequencing the most valuable type-strain genomes for metagenomic binning, comparative biology and taxonomic classification.</title>
        <authorList>
            <person name="Goeker M."/>
        </authorList>
    </citation>
    <scope>NUCLEOTIDE SEQUENCE [LARGE SCALE GENOMIC DNA]</scope>
    <source>
        <strain evidence="18 19">DSM 23958</strain>
    </source>
</reference>
<evidence type="ECO:0000256" key="12">
    <source>
        <dbReference type="ARBA" id="ARBA00023211"/>
    </source>
</evidence>
<dbReference type="OrthoDB" id="9759736at2"/>
<dbReference type="InterPro" id="IPR010994">
    <property type="entry name" value="RuvA_2-like"/>
</dbReference>